<name>A0A6A5BFJ3_NAEFO</name>
<evidence type="ECO:0000313" key="4">
    <source>
        <dbReference type="Proteomes" id="UP000444721"/>
    </source>
</evidence>
<dbReference type="VEuPathDB" id="AmoebaDB:NfTy_051290"/>
<evidence type="ECO:0000256" key="1">
    <source>
        <dbReference type="ARBA" id="ARBA00004173"/>
    </source>
</evidence>
<sequence>MNRRGTTLFNFSKKCLRDCKTHHLDINNILISSPLLSKHTSLFMNNDQHNQLNFHILSTRHIKSSSPSDSSFLLFPHSSSEEMEPAQQYHNTVSDALPQTTISQQELGRLYEQQVIQFLSQELYDFQLSPTLSSHDQGIDFKGFWNLPFKCKLTSQPIPILGQCKREKDTTGVKSIREFEGVLSHYHVREQGANNTIQNRTHSMNQNNFDNELSTRHHEAQSSRVIGLFVSYSGFTEFAVRQANDSKFPIILVRLSSHNEGKRNKVTTTTAATETAVPFDDSISDEYILTYFCMNHAAQNIIPGLSTSVVRRSDGNKYITFQTR</sequence>
<comment type="subcellular location">
    <subcellularLocation>
        <location evidence="1">Mitochondrion</location>
    </subcellularLocation>
</comment>
<organism evidence="3 4">
    <name type="scientific">Naegleria fowleri</name>
    <name type="common">Brain eating amoeba</name>
    <dbReference type="NCBI Taxonomy" id="5763"/>
    <lineage>
        <taxon>Eukaryota</taxon>
        <taxon>Discoba</taxon>
        <taxon>Heterolobosea</taxon>
        <taxon>Tetramitia</taxon>
        <taxon>Eutetramitia</taxon>
        <taxon>Vahlkampfiidae</taxon>
        <taxon>Naegleria</taxon>
    </lineage>
</organism>
<dbReference type="GeneID" id="68112272"/>
<protein>
    <recommendedName>
        <fullName evidence="5">Restriction endonuclease type IV Mrr domain-containing protein</fullName>
    </recommendedName>
</protein>
<dbReference type="Gene3D" id="3.40.1350.10">
    <property type="match status" value="1"/>
</dbReference>
<dbReference type="Proteomes" id="UP000444721">
    <property type="component" value="Unassembled WGS sequence"/>
</dbReference>
<evidence type="ECO:0000313" key="3">
    <source>
        <dbReference type="EMBL" id="KAF0975727.1"/>
    </source>
</evidence>
<dbReference type="VEuPathDB" id="AmoebaDB:FDP41_005054"/>
<dbReference type="InterPro" id="IPR011856">
    <property type="entry name" value="tRNA_endonuc-like_dom_sf"/>
</dbReference>
<evidence type="ECO:0008006" key="5">
    <source>
        <dbReference type="Google" id="ProtNLM"/>
    </source>
</evidence>
<gene>
    <name evidence="3" type="ORF">FDP41_005054</name>
</gene>
<reference evidence="3 4" key="1">
    <citation type="journal article" date="2019" name="Sci. Rep.">
        <title>Nanopore sequencing improves the draft genome of the human pathogenic amoeba Naegleria fowleri.</title>
        <authorList>
            <person name="Liechti N."/>
            <person name="Schurch N."/>
            <person name="Bruggmann R."/>
            <person name="Wittwer M."/>
        </authorList>
    </citation>
    <scope>NUCLEOTIDE SEQUENCE [LARGE SCALE GENOMIC DNA]</scope>
    <source>
        <strain evidence="3 4">ATCC 30894</strain>
    </source>
</reference>
<dbReference type="GO" id="GO:0005739">
    <property type="term" value="C:mitochondrion"/>
    <property type="evidence" value="ECO:0007669"/>
    <property type="project" value="UniProtKB-SubCell"/>
</dbReference>
<dbReference type="PANTHER" id="PTHR28133">
    <property type="entry name" value="REQUIRED FOR RESPIRATORY GROWTH PROTEIN 7, MITOCHONDRIAL"/>
    <property type="match status" value="1"/>
</dbReference>
<accession>A0A6A5BFJ3</accession>
<dbReference type="RefSeq" id="XP_044560440.1">
    <property type="nucleotide sequence ID" value="XM_044708537.1"/>
</dbReference>
<keyword evidence="2" id="KW-0496">Mitochondrion</keyword>
<dbReference type="VEuPathDB" id="AmoebaDB:NF0055960"/>
<dbReference type="AlphaFoldDB" id="A0A6A5BFJ3"/>
<dbReference type="Pfam" id="PF10356">
    <property type="entry name" value="RRG7"/>
    <property type="match status" value="1"/>
</dbReference>
<dbReference type="OrthoDB" id="20734at2759"/>
<comment type="caution">
    <text evidence="3">The sequence shown here is derived from an EMBL/GenBank/DDBJ whole genome shotgun (WGS) entry which is preliminary data.</text>
</comment>
<dbReference type="EMBL" id="VFQX01000043">
    <property type="protein sequence ID" value="KAF0975727.1"/>
    <property type="molecule type" value="Genomic_DNA"/>
</dbReference>
<dbReference type="PANTHER" id="PTHR28133:SF1">
    <property type="entry name" value="REQUIRED FOR RESPIRATORY GROWTH PROTEIN 7, MITOCHONDRIAL"/>
    <property type="match status" value="1"/>
</dbReference>
<evidence type="ECO:0000256" key="2">
    <source>
        <dbReference type="ARBA" id="ARBA00023128"/>
    </source>
</evidence>
<dbReference type="InterPro" id="IPR018828">
    <property type="entry name" value="RRG7"/>
</dbReference>
<keyword evidence="4" id="KW-1185">Reference proteome</keyword>
<dbReference type="GO" id="GO:0003676">
    <property type="term" value="F:nucleic acid binding"/>
    <property type="evidence" value="ECO:0007669"/>
    <property type="project" value="InterPro"/>
</dbReference>
<proteinExistence type="predicted"/>